<dbReference type="EMBL" id="BPLR01001576">
    <property type="protein sequence ID" value="GIZ03241.1"/>
    <property type="molecule type" value="Genomic_DNA"/>
</dbReference>
<sequence>MTTSKLPKCRYCSLTIREDGVIQEAICGVFLMLNLHFHFEWRHTKSPAFNSLTKRDESRSALQLREGTTDFNYYLIIYQHFAEAASPPLLSSQLTRKHLCCRRALLSTQMRPSRQKASTREGPLRSIGVDTFCLKED</sequence>
<evidence type="ECO:0000313" key="2">
    <source>
        <dbReference type="Proteomes" id="UP001054945"/>
    </source>
</evidence>
<keyword evidence="2" id="KW-1185">Reference proteome</keyword>
<proteinExistence type="predicted"/>
<name>A0AAV4Y724_CAEEX</name>
<comment type="caution">
    <text evidence="1">The sequence shown here is derived from an EMBL/GenBank/DDBJ whole genome shotgun (WGS) entry which is preliminary data.</text>
</comment>
<reference evidence="1 2" key="1">
    <citation type="submission" date="2021-06" db="EMBL/GenBank/DDBJ databases">
        <title>Caerostris extrusa draft genome.</title>
        <authorList>
            <person name="Kono N."/>
            <person name="Arakawa K."/>
        </authorList>
    </citation>
    <scope>NUCLEOTIDE SEQUENCE [LARGE SCALE GENOMIC DNA]</scope>
</reference>
<accession>A0AAV4Y724</accession>
<gene>
    <name evidence="1" type="ORF">CEXT_499561</name>
</gene>
<organism evidence="1 2">
    <name type="scientific">Caerostris extrusa</name>
    <name type="common">Bark spider</name>
    <name type="synonym">Caerostris bankana</name>
    <dbReference type="NCBI Taxonomy" id="172846"/>
    <lineage>
        <taxon>Eukaryota</taxon>
        <taxon>Metazoa</taxon>
        <taxon>Ecdysozoa</taxon>
        <taxon>Arthropoda</taxon>
        <taxon>Chelicerata</taxon>
        <taxon>Arachnida</taxon>
        <taxon>Araneae</taxon>
        <taxon>Araneomorphae</taxon>
        <taxon>Entelegynae</taxon>
        <taxon>Araneoidea</taxon>
        <taxon>Araneidae</taxon>
        <taxon>Caerostris</taxon>
    </lineage>
</organism>
<dbReference type="AlphaFoldDB" id="A0AAV4Y724"/>
<evidence type="ECO:0000313" key="1">
    <source>
        <dbReference type="EMBL" id="GIZ03241.1"/>
    </source>
</evidence>
<dbReference type="Proteomes" id="UP001054945">
    <property type="component" value="Unassembled WGS sequence"/>
</dbReference>
<protein>
    <submittedName>
        <fullName evidence="1">Uncharacterized protein</fullName>
    </submittedName>
</protein>